<dbReference type="PANTHER" id="PTHR11614">
    <property type="entry name" value="PHOSPHOLIPASE-RELATED"/>
    <property type="match status" value="1"/>
</dbReference>
<name>A0A285D4B1_9RHOB</name>
<dbReference type="AlphaFoldDB" id="A0A285D4B1"/>
<dbReference type="OrthoDB" id="9788260at2"/>
<sequence>MTAAPFHAALADGPPGGHAQWITTSDGVRLRAVLWPEGRHGTVLFFTGRTEYAEKYGPTAAALAAAGFASVAIDWRGQGLSDRATANRLVGHVDDFAQYQHDVAALLALLRDRGLPEPLHLLAHSMGGCIALRALHDGLPVRSVCFSAPMWDIRLPAALRLVASGLAEVARLLGQTHRYVPGTGTRSYVLSTAFDGNVLTSDPEMFGWMQRHLAEVPDLGIAGPSLGWFRAALAETRRLRPLPAPEAVPALCVVGSAEKVVALDEIERRMTDWPQGSLQIVPGAEHELMMERPALRRAFHNAAAAHFRANAGG</sequence>
<dbReference type="InterPro" id="IPR051044">
    <property type="entry name" value="MAG_DAG_Lipase"/>
</dbReference>
<accession>A0A285D4B1</accession>
<dbReference type="RefSeq" id="WP_097031767.1">
    <property type="nucleotide sequence ID" value="NZ_OAOQ01000024.1"/>
</dbReference>
<evidence type="ECO:0000313" key="2">
    <source>
        <dbReference type="EMBL" id="SNX74630.1"/>
    </source>
</evidence>
<proteinExistence type="predicted"/>
<gene>
    <name evidence="2" type="ORF">SAMN05878503_12433</name>
</gene>
<evidence type="ECO:0000259" key="1">
    <source>
        <dbReference type="Pfam" id="PF12146"/>
    </source>
</evidence>
<dbReference type="Pfam" id="PF12146">
    <property type="entry name" value="Hydrolase_4"/>
    <property type="match status" value="1"/>
</dbReference>
<dbReference type="InterPro" id="IPR029058">
    <property type="entry name" value="AB_hydrolase_fold"/>
</dbReference>
<organism evidence="2 3">
    <name type="scientific">Cereibacter ovatus</name>
    <dbReference type="NCBI Taxonomy" id="439529"/>
    <lineage>
        <taxon>Bacteria</taxon>
        <taxon>Pseudomonadati</taxon>
        <taxon>Pseudomonadota</taxon>
        <taxon>Alphaproteobacteria</taxon>
        <taxon>Rhodobacterales</taxon>
        <taxon>Paracoccaceae</taxon>
        <taxon>Cereibacter</taxon>
    </lineage>
</organism>
<keyword evidence="3" id="KW-1185">Reference proteome</keyword>
<dbReference type="InterPro" id="IPR022742">
    <property type="entry name" value="Hydrolase_4"/>
</dbReference>
<dbReference type="Proteomes" id="UP000219467">
    <property type="component" value="Unassembled WGS sequence"/>
</dbReference>
<evidence type="ECO:0000313" key="3">
    <source>
        <dbReference type="Proteomes" id="UP000219467"/>
    </source>
</evidence>
<reference evidence="3" key="1">
    <citation type="submission" date="2017-08" db="EMBL/GenBank/DDBJ databases">
        <authorList>
            <person name="Varghese N."/>
            <person name="Submissions S."/>
        </authorList>
    </citation>
    <scope>NUCLEOTIDE SEQUENCE [LARGE SCALE GENOMIC DNA]</scope>
    <source>
        <strain evidence="3">JA234</strain>
    </source>
</reference>
<protein>
    <submittedName>
        <fullName evidence="2">Lysophospholipase</fullName>
    </submittedName>
</protein>
<dbReference type="SUPFAM" id="SSF53474">
    <property type="entry name" value="alpha/beta-Hydrolases"/>
    <property type="match status" value="1"/>
</dbReference>
<dbReference type="Gene3D" id="3.40.50.1820">
    <property type="entry name" value="alpha/beta hydrolase"/>
    <property type="match status" value="1"/>
</dbReference>
<dbReference type="EMBL" id="OAOQ01000024">
    <property type="protein sequence ID" value="SNX74630.1"/>
    <property type="molecule type" value="Genomic_DNA"/>
</dbReference>
<feature type="domain" description="Serine aminopeptidase S33" evidence="1">
    <location>
        <begin position="40"/>
        <end position="292"/>
    </location>
</feature>